<dbReference type="OrthoDB" id="383226at2759"/>
<dbReference type="Proteomes" id="UP000220605">
    <property type="component" value="Unassembled WGS sequence"/>
</dbReference>
<organism evidence="2">
    <name type="scientific">Plasmodium vivax</name>
    <name type="common">malaria parasite P. vivax</name>
    <dbReference type="NCBI Taxonomy" id="5855"/>
    <lineage>
        <taxon>Eukaryota</taxon>
        <taxon>Sar</taxon>
        <taxon>Alveolata</taxon>
        <taxon>Apicomplexa</taxon>
        <taxon>Aconoidasida</taxon>
        <taxon>Haemosporida</taxon>
        <taxon>Plasmodiidae</taxon>
        <taxon>Plasmodium</taxon>
        <taxon>Plasmodium (Plasmodium)</taxon>
    </lineage>
</organism>
<dbReference type="EMBL" id="FLZR02000080">
    <property type="protein sequence ID" value="VVA00303.1"/>
    <property type="molecule type" value="Genomic_DNA"/>
</dbReference>
<evidence type="ECO:0000313" key="2">
    <source>
        <dbReference type="EMBL" id="VVA00303.1"/>
    </source>
</evidence>
<proteinExistence type="predicted"/>
<feature type="non-terminal residue" evidence="2">
    <location>
        <position position="350"/>
    </location>
</feature>
<accession>A0A565A7H2</accession>
<dbReference type="VEuPathDB" id="PlasmoDB:PVW1_100006700"/>
<reference evidence="2" key="1">
    <citation type="submission" date="2016-07" db="EMBL/GenBank/DDBJ databases">
        <authorList>
            <consortium name="Pathogen Informatics"/>
        </authorList>
    </citation>
    <scope>NUCLEOTIDE SEQUENCE</scope>
</reference>
<name>A0A565A7H2_PLAVI</name>
<dbReference type="InterPro" id="IPR008780">
    <property type="entry name" value="Plasmodium_Vir"/>
</dbReference>
<dbReference type="AlphaFoldDB" id="A0A565A7H2"/>
<feature type="region of interest" description="Disordered" evidence="1">
    <location>
        <begin position="233"/>
        <end position="261"/>
    </location>
</feature>
<dbReference type="VEuPathDB" id="PlasmoDB:PVP01_0010160"/>
<protein>
    <submittedName>
        <fullName evidence="2">VIR protein</fullName>
    </submittedName>
</protein>
<evidence type="ECO:0000256" key="1">
    <source>
        <dbReference type="SAM" id="MobiDB-lite"/>
    </source>
</evidence>
<dbReference type="Pfam" id="PF05795">
    <property type="entry name" value="Plasmodium_Vir"/>
    <property type="match status" value="1"/>
</dbReference>
<feature type="compositionally biased region" description="Polar residues" evidence="1">
    <location>
        <begin position="238"/>
        <end position="261"/>
    </location>
</feature>
<gene>
    <name evidence="2" type="ORF">PVP01_0010160</name>
</gene>
<dbReference type="VEuPathDB" id="PlasmoDB:PVPAM_110061000"/>
<sequence>MEDILGEENLRLFPTKIYYEKLDKGYSDCEYSDFYNPAKIELSRNKGLQNVSEQILNALCYVYRNSSREKSDNRICNFLYYWLGNILLENLDNKMFFSEVILKLIDTLKYYSNENICNLVYTNIDDDVFKKIKLIFDFTEDYENYEIDLAKPNRWCNEKYHSYLTTYVNTYKELYSKCIVEQQKDMYCQAFKKYYNDEKRINLYTWSCTLKKSTKAPPLVVESGKSAHVEQLGGISDRGSQSELSQPTIKAENQQDAEQPVQDHNFNGGISETIITEHPSDDKSTSITSKSITGGLSVAGILVPSYLMYNYTPAGIWISKLLGRNKGPNFNSYANQELMPNLSMPGDLYS</sequence>